<accession>A0ACB8QL19</accession>
<reference evidence="1" key="1">
    <citation type="submission" date="2021-02" db="EMBL/GenBank/DDBJ databases">
        <authorList>
            <consortium name="DOE Joint Genome Institute"/>
            <person name="Ahrendt S."/>
            <person name="Looney B.P."/>
            <person name="Miyauchi S."/>
            <person name="Morin E."/>
            <person name="Drula E."/>
            <person name="Courty P.E."/>
            <person name="Chicoki N."/>
            <person name="Fauchery L."/>
            <person name="Kohler A."/>
            <person name="Kuo A."/>
            <person name="Labutti K."/>
            <person name="Pangilinan J."/>
            <person name="Lipzen A."/>
            <person name="Riley R."/>
            <person name="Andreopoulos W."/>
            <person name="He G."/>
            <person name="Johnson J."/>
            <person name="Barry K.W."/>
            <person name="Grigoriev I.V."/>
            <person name="Nagy L."/>
            <person name="Hibbett D."/>
            <person name="Henrissat B."/>
            <person name="Matheny P.B."/>
            <person name="Labbe J."/>
            <person name="Martin F."/>
        </authorList>
    </citation>
    <scope>NUCLEOTIDE SEQUENCE</scope>
    <source>
        <strain evidence="1">EC-137</strain>
    </source>
</reference>
<sequence length="350" mass="39406">MPLAPVNEHGAHLYYEDTGPIDGAFTTLIVMHGTGVNGAIFHRMLPFARTNNLRIVLVNRRDYPNSTPLSDVELALLDAESTPESRSAFFLARGLELAEFLAWFARTQGIRPKTEVDGHTQGGMGLVAWSSANNVAMAMFGNLDVVPAQTLSAIEPYLRTYIHYDGPRWAAGYPPIKDFFEPKPLANPALSDDEKFEQFKHWVSAYHDHPNIASRSVYGLTHDIAKEPAPTFDRMSVEDAAATGARFALFHSEKLIRATDPPVLARNRERALGAEECVNRLADVPVKLLQCEKSLWEMISVMWEMQDAYGERTRAKKPVRKMEFHMLEGSSHFAHWDEPERLTERFAQLV</sequence>
<dbReference type="EMBL" id="MU273547">
    <property type="protein sequence ID" value="KAI0032408.1"/>
    <property type="molecule type" value="Genomic_DNA"/>
</dbReference>
<evidence type="ECO:0000313" key="2">
    <source>
        <dbReference type="Proteomes" id="UP000814128"/>
    </source>
</evidence>
<keyword evidence="2" id="KW-1185">Reference proteome</keyword>
<protein>
    <submittedName>
        <fullName evidence="1">Uncharacterized protein</fullName>
    </submittedName>
</protein>
<evidence type="ECO:0000313" key="1">
    <source>
        <dbReference type="EMBL" id="KAI0032408.1"/>
    </source>
</evidence>
<comment type="caution">
    <text evidence="1">The sequence shown here is derived from an EMBL/GenBank/DDBJ whole genome shotgun (WGS) entry which is preliminary data.</text>
</comment>
<organism evidence="1 2">
    <name type="scientific">Vararia minispora EC-137</name>
    <dbReference type="NCBI Taxonomy" id="1314806"/>
    <lineage>
        <taxon>Eukaryota</taxon>
        <taxon>Fungi</taxon>
        <taxon>Dikarya</taxon>
        <taxon>Basidiomycota</taxon>
        <taxon>Agaricomycotina</taxon>
        <taxon>Agaricomycetes</taxon>
        <taxon>Russulales</taxon>
        <taxon>Lachnocladiaceae</taxon>
        <taxon>Vararia</taxon>
    </lineage>
</organism>
<dbReference type="Proteomes" id="UP000814128">
    <property type="component" value="Unassembled WGS sequence"/>
</dbReference>
<reference evidence="1" key="2">
    <citation type="journal article" date="2022" name="New Phytol.">
        <title>Evolutionary transition to the ectomycorrhizal habit in the genomes of a hyperdiverse lineage of mushroom-forming fungi.</title>
        <authorList>
            <person name="Looney B."/>
            <person name="Miyauchi S."/>
            <person name="Morin E."/>
            <person name="Drula E."/>
            <person name="Courty P.E."/>
            <person name="Kohler A."/>
            <person name="Kuo A."/>
            <person name="LaButti K."/>
            <person name="Pangilinan J."/>
            <person name="Lipzen A."/>
            <person name="Riley R."/>
            <person name="Andreopoulos W."/>
            <person name="He G."/>
            <person name="Johnson J."/>
            <person name="Nolan M."/>
            <person name="Tritt A."/>
            <person name="Barry K.W."/>
            <person name="Grigoriev I.V."/>
            <person name="Nagy L.G."/>
            <person name="Hibbett D."/>
            <person name="Henrissat B."/>
            <person name="Matheny P.B."/>
            <person name="Labbe J."/>
            <person name="Martin F.M."/>
        </authorList>
    </citation>
    <scope>NUCLEOTIDE SEQUENCE</scope>
    <source>
        <strain evidence="1">EC-137</strain>
    </source>
</reference>
<gene>
    <name evidence="1" type="ORF">K488DRAFT_49960</name>
</gene>
<proteinExistence type="predicted"/>
<name>A0ACB8QL19_9AGAM</name>